<dbReference type="PANTHER" id="PTHR10174:SF216">
    <property type="entry name" value="CRAL-TRIO DOMAIN-CONTAINING PROTEIN-RELATED"/>
    <property type="match status" value="1"/>
</dbReference>
<dbReference type="AlphaFoldDB" id="B4HVP8"/>
<dbReference type="Proteomes" id="UP000001292">
    <property type="component" value="Unassembled WGS sequence"/>
</dbReference>
<accession>B4HVP8</accession>
<name>B4HVP8_DROSE</name>
<dbReference type="EMBL" id="CH480817">
    <property type="protein sequence ID" value="EDW50013.1"/>
    <property type="molecule type" value="Genomic_DNA"/>
</dbReference>
<proteinExistence type="predicted"/>
<dbReference type="SMART" id="SM01100">
    <property type="entry name" value="CRAL_TRIO_N"/>
    <property type="match status" value="1"/>
</dbReference>
<reference evidence="2 3" key="1">
    <citation type="journal article" date="2007" name="Nature">
        <title>Evolution of genes and genomes on the Drosophila phylogeny.</title>
        <authorList>
            <consortium name="Drosophila 12 Genomes Consortium"/>
            <person name="Clark A.G."/>
            <person name="Eisen M.B."/>
            <person name="Smith D.R."/>
            <person name="Bergman C.M."/>
            <person name="Oliver B."/>
            <person name="Markow T.A."/>
            <person name="Kaufman T.C."/>
            <person name="Kellis M."/>
            <person name="Gelbart W."/>
            <person name="Iyer V.N."/>
            <person name="Pollard D.A."/>
            <person name="Sackton T.B."/>
            <person name="Larracuente A.M."/>
            <person name="Singh N.D."/>
            <person name="Abad J.P."/>
            <person name="Abt D.N."/>
            <person name="Adryan B."/>
            <person name="Aguade M."/>
            <person name="Akashi H."/>
            <person name="Anderson W.W."/>
            <person name="Aquadro C.F."/>
            <person name="Ardell D.H."/>
            <person name="Arguello R."/>
            <person name="Artieri C.G."/>
            <person name="Barbash D.A."/>
            <person name="Barker D."/>
            <person name="Barsanti P."/>
            <person name="Batterham P."/>
            <person name="Batzoglou S."/>
            <person name="Begun D."/>
            <person name="Bhutkar A."/>
            <person name="Blanco E."/>
            <person name="Bosak S.A."/>
            <person name="Bradley R.K."/>
            <person name="Brand A.D."/>
            <person name="Brent M.R."/>
            <person name="Brooks A.N."/>
            <person name="Brown R.H."/>
            <person name="Butlin R.K."/>
            <person name="Caggese C."/>
            <person name="Calvi B.R."/>
            <person name="Bernardo de Carvalho A."/>
            <person name="Caspi A."/>
            <person name="Castrezana S."/>
            <person name="Celniker S.E."/>
            <person name="Chang J.L."/>
            <person name="Chapple C."/>
            <person name="Chatterji S."/>
            <person name="Chinwalla A."/>
            <person name="Civetta A."/>
            <person name="Clifton S.W."/>
            <person name="Comeron J.M."/>
            <person name="Costello J.C."/>
            <person name="Coyne J.A."/>
            <person name="Daub J."/>
            <person name="David R.G."/>
            <person name="Delcher A.L."/>
            <person name="Delehaunty K."/>
            <person name="Do C.B."/>
            <person name="Ebling H."/>
            <person name="Edwards K."/>
            <person name="Eickbush T."/>
            <person name="Evans J.D."/>
            <person name="Filipski A."/>
            <person name="Findeiss S."/>
            <person name="Freyhult E."/>
            <person name="Fulton L."/>
            <person name="Fulton R."/>
            <person name="Garcia A.C."/>
            <person name="Gardiner A."/>
            <person name="Garfield D.A."/>
            <person name="Garvin B.E."/>
            <person name="Gibson G."/>
            <person name="Gilbert D."/>
            <person name="Gnerre S."/>
            <person name="Godfrey J."/>
            <person name="Good R."/>
            <person name="Gotea V."/>
            <person name="Gravely B."/>
            <person name="Greenberg A.J."/>
            <person name="Griffiths-Jones S."/>
            <person name="Gross S."/>
            <person name="Guigo R."/>
            <person name="Gustafson E.A."/>
            <person name="Haerty W."/>
            <person name="Hahn M.W."/>
            <person name="Halligan D.L."/>
            <person name="Halpern A.L."/>
            <person name="Halter G.M."/>
            <person name="Han M.V."/>
            <person name="Heger A."/>
            <person name="Hillier L."/>
            <person name="Hinrichs A.S."/>
            <person name="Holmes I."/>
            <person name="Hoskins R.A."/>
            <person name="Hubisz M.J."/>
            <person name="Hultmark D."/>
            <person name="Huntley M.A."/>
            <person name="Jaffe D.B."/>
            <person name="Jagadeeshan S."/>
            <person name="Jeck W.R."/>
            <person name="Johnson J."/>
            <person name="Jones C.D."/>
            <person name="Jordan W.C."/>
            <person name="Karpen G.H."/>
            <person name="Kataoka E."/>
            <person name="Keightley P.D."/>
            <person name="Kheradpour P."/>
            <person name="Kirkness E.F."/>
            <person name="Koerich L.B."/>
            <person name="Kristiansen K."/>
            <person name="Kudrna D."/>
            <person name="Kulathinal R.J."/>
            <person name="Kumar S."/>
            <person name="Kwok R."/>
            <person name="Lander E."/>
            <person name="Langley C.H."/>
            <person name="Lapoint R."/>
            <person name="Lazzaro B.P."/>
            <person name="Lee S.J."/>
            <person name="Levesque L."/>
            <person name="Li R."/>
            <person name="Lin C.F."/>
            <person name="Lin M.F."/>
            <person name="Lindblad-Toh K."/>
            <person name="Llopart A."/>
            <person name="Long M."/>
            <person name="Low L."/>
            <person name="Lozovsky E."/>
            <person name="Lu J."/>
            <person name="Luo M."/>
            <person name="Machado C.A."/>
            <person name="Makalowski W."/>
            <person name="Marzo M."/>
            <person name="Matsuda M."/>
            <person name="Matzkin L."/>
            <person name="McAllister B."/>
            <person name="McBride C.S."/>
            <person name="McKernan B."/>
            <person name="McKernan K."/>
            <person name="Mendez-Lago M."/>
            <person name="Minx P."/>
            <person name="Mollenhauer M.U."/>
            <person name="Montooth K."/>
            <person name="Mount S.M."/>
            <person name="Mu X."/>
            <person name="Myers E."/>
            <person name="Negre B."/>
            <person name="Newfeld S."/>
            <person name="Nielsen R."/>
            <person name="Noor M.A."/>
            <person name="O'Grady P."/>
            <person name="Pachter L."/>
            <person name="Papaceit M."/>
            <person name="Parisi M.J."/>
            <person name="Parisi M."/>
            <person name="Parts L."/>
            <person name="Pedersen J.S."/>
            <person name="Pesole G."/>
            <person name="Phillippy A.M."/>
            <person name="Ponting C.P."/>
            <person name="Pop M."/>
            <person name="Porcelli D."/>
            <person name="Powell J.R."/>
            <person name="Prohaska S."/>
            <person name="Pruitt K."/>
            <person name="Puig M."/>
            <person name="Quesneville H."/>
            <person name="Ram K.R."/>
            <person name="Rand D."/>
            <person name="Rasmussen M.D."/>
            <person name="Reed L.K."/>
            <person name="Reenan R."/>
            <person name="Reily A."/>
            <person name="Remington K.A."/>
            <person name="Rieger T.T."/>
            <person name="Ritchie M.G."/>
            <person name="Robin C."/>
            <person name="Rogers Y.H."/>
            <person name="Rohde C."/>
            <person name="Rozas J."/>
            <person name="Rubenfield M.J."/>
            <person name="Ruiz A."/>
            <person name="Russo S."/>
            <person name="Salzberg S.L."/>
            <person name="Sanchez-Gracia A."/>
            <person name="Saranga D.J."/>
            <person name="Sato H."/>
            <person name="Schaeffer S.W."/>
            <person name="Schatz M.C."/>
            <person name="Schlenke T."/>
            <person name="Schwartz R."/>
            <person name="Segarra C."/>
            <person name="Singh R.S."/>
            <person name="Sirot L."/>
            <person name="Sirota M."/>
            <person name="Sisneros N.B."/>
            <person name="Smith C.D."/>
            <person name="Smith T.F."/>
            <person name="Spieth J."/>
            <person name="Stage D.E."/>
            <person name="Stark A."/>
            <person name="Stephan W."/>
            <person name="Strausberg R.L."/>
            <person name="Strempel S."/>
            <person name="Sturgill D."/>
            <person name="Sutton G."/>
            <person name="Sutton G.G."/>
            <person name="Tao W."/>
            <person name="Teichmann S."/>
            <person name="Tobari Y.N."/>
            <person name="Tomimura Y."/>
            <person name="Tsolas J.M."/>
            <person name="Valente V.L."/>
            <person name="Venter E."/>
            <person name="Venter J.C."/>
            <person name="Vicario S."/>
            <person name="Vieira F.G."/>
            <person name="Vilella A.J."/>
            <person name="Villasante A."/>
            <person name="Walenz B."/>
            <person name="Wang J."/>
            <person name="Wasserman M."/>
            <person name="Watts T."/>
            <person name="Wilson D."/>
            <person name="Wilson R.K."/>
            <person name="Wing R.A."/>
            <person name="Wolfner M.F."/>
            <person name="Wong A."/>
            <person name="Wong G.K."/>
            <person name="Wu C.I."/>
            <person name="Wu G."/>
            <person name="Yamamoto D."/>
            <person name="Yang H.P."/>
            <person name="Yang S.P."/>
            <person name="Yorke J.A."/>
            <person name="Yoshida K."/>
            <person name="Zdobnov E."/>
            <person name="Zhang P."/>
            <person name="Zhang Y."/>
            <person name="Zimin A.V."/>
            <person name="Baldwin J."/>
            <person name="Abdouelleil A."/>
            <person name="Abdulkadir J."/>
            <person name="Abebe A."/>
            <person name="Abera B."/>
            <person name="Abreu J."/>
            <person name="Acer S.C."/>
            <person name="Aftuck L."/>
            <person name="Alexander A."/>
            <person name="An P."/>
            <person name="Anderson E."/>
            <person name="Anderson S."/>
            <person name="Arachi H."/>
            <person name="Azer M."/>
            <person name="Bachantsang P."/>
            <person name="Barry A."/>
            <person name="Bayul T."/>
            <person name="Berlin A."/>
            <person name="Bessette D."/>
            <person name="Bloom T."/>
            <person name="Blye J."/>
            <person name="Boguslavskiy L."/>
            <person name="Bonnet C."/>
            <person name="Boukhgalter B."/>
            <person name="Bourzgui I."/>
            <person name="Brown A."/>
            <person name="Cahill P."/>
            <person name="Channer S."/>
            <person name="Cheshatsang Y."/>
            <person name="Chuda L."/>
            <person name="Citroen M."/>
            <person name="Collymore A."/>
            <person name="Cooke P."/>
            <person name="Costello M."/>
            <person name="D'Aco K."/>
            <person name="Daza R."/>
            <person name="De Haan G."/>
            <person name="DeGray S."/>
            <person name="DeMaso C."/>
            <person name="Dhargay N."/>
            <person name="Dooley K."/>
            <person name="Dooley E."/>
            <person name="Doricent M."/>
            <person name="Dorje P."/>
            <person name="Dorjee K."/>
            <person name="Dupes A."/>
            <person name="Elong R."/>
            <person name="Falk J."/>
            <person name="Farina A."/>
            <person name="Faro S."/>
            <person name="Ferguson D."/>
            <person name="Fisher S."/>
            <person name="Foley C.D."/>
            <person name="Franke A."/>
            <person name="Friedrich D."/>
            <person name="Gadbois L."/>
            <person name="Gearin G."/>
            <person name="Gearin C.R."/>
            <person name="Giannoukos G."/>
            <person name="Goode T."/>
            <person name="Graham J."/>
            <person name="Grandbois E."/>
            <person name="Grewal S."/>
            <person name="Gyaltsen K."/>
            <person name="Hafez N."/>
            <person name="Hagos B."/>
            <person name="Hall J."/>
            <person name="Henson C."/>
            <person name="Hollinger A."/>
            <person name="Honan T."/>
            <person name="Huard M.D."/>
            <person name="Hughes L."/>
            <person name="Hurhula B."/>
            <person name="Husby M.E."/>
            <person name="Kamat A."/>
            <person name="Kanga B."/>
            <person name="Kashin S."/>
            <person name="Khazanovich D."/>
            <person name="Kisner P."/>
            <person name="Lance K."/>
            <person name="Lara M."/>
            <person name="Lee W."/>
            <person name="Lennon N."/>
            <person name="Letendre F."/>
            <person name="LeVine R."/>
            <person name="Lipovsky A."/>
            <person name="Liu X."/>
            <person name="Liu J."/>
            <person name="Liu S."/>
            <person name="Lokyitsang T."/>
            <person name="Lokyitsang Y."/>
            <person name="Lubonja R."/>
            <person name="Lui A."/>
            <person name="MacDonald P."/>
            <person name="Magnisalis V."/>
            <person name="Maru K."/>
            <person name="Matthews C."/>
            <person name="McCusker W."/>
            <person name="McDonough S."/>
            <person name="Mehta T."/>
            <person name="Meldrim J."/>
            <person name="Meneus L."/>
            <person name="Mihai O."/>
            <person name="Mihalev A."/>
            <person name="Mihova T."/>
            <person name="Mittelman R."/>
            <person name="Mlenga V."/>
            <person name="Montmayeur A."/>
            <person name="Mulrain L."/>
            <person name="Navidi A."/>
            <person name="Naylor J."/>
            <person name="Negash T."/>
            <person name="Nguyen T."/>
            <person name="Nguyen N."/>
            <person name="Nicol R."/>
            <person name="Norbu C."/>
            <person name="Norbu N."/>
            <person name="Novod N."/>
            <person name="O'Neill B."/>
            <person name="Osman S."/>
            <person name="Markiewicz E."/>
            <person name="Oyono O.L."/>
            <person name="Patti C."/>
            <person name="Phunkhang P."/>
            <person name="Pierre F."/>
            <person name="Priest M."/>
            <person name="Raghuraman S."/>
            <person name="Rege F."/>
            <person name="Reyes R."/>
            <person name="Rise C."/>
            <person name="Rogov P."/>
            <person name="Ross K."/>
            <person name="Ryan E."/>
            <person name="Settipalli S."/>
            <person name="Shea T."/>
            <person name="Sherpa N."/>
            <person name="Shi L."/>
            <person name="Shih D."/>
            <person name="Sparrow T."/>
            <person name="Spaulding J."/>
            <person name="Stalker J."/>
            <person name="Stange-Thomann N."/>
            <person name="Stavropoulos S."/>
            <person name="Stone C."/>
            <person name="Strader C."/>
            <person name="Tesfaye S."/>
            <person name="Thomson T."/>
            <person name="Thoulutsang Y."/>
            <person name="Thoulutsang D."/>
            <person name="Topham K."/>
            <person name="Topping I."/>
            <person name="Tsamla T."/>
            <person name="Vassiliev H."/>
            <person name="Vo A."/>
            <person name="Wangchuk T."/>
            <person name="Wangdi T."/>
            <person name="Weiand M."/>
            <person name="Wilkinson J."/>
            <person name="Wilson A."/>
            <person name="Yadav S."/>
            <person name="Young G."/>
            <person name="Yu Q."/>
            <person name="Zembek L."/>
            <person name="Zhong D."/>
            <person name="Zimmer A."/>
            <person name="Zwirko Z."/>
            <person name="Jaffe D.B."/>
            <person name="Alvarez P."/>
            <person name="Brockman W."/>
            <person name="Butler J."/>
            <person name="Chin C."/>
            <person name="Gnerre S."/>
            <person name="Grabherr M."/>
            <person name="Kleber M."/>
            <person name="Mauceli E."/>
            <person name="MacCallum I."/>
        </authorList>
    </citation>
    <scope>NUCLEOTIDE SEQUENCE [LARGE SCALE GENOMIC DNA]</scope>
    <source>
        <strain evidence="3">Rob3c / Tucson 14021-0248.25</strain>
    </source>
</reference>
<dbReference type="Gene3D" id="1.20.5.1200">
    <property type="entry name" value="Alpha-tocopherol transfer"/>
    <property type="match status" value="1"/>
</dbReference>
<dbReference type="Gene3D" id="1.10.8.20">
    <property type="entry name" value="N-terminal domain of phosphatidylinositol transfer protein sec14p"/>
    <property type="match status" value="1"/>
</dbReference>
<dbReference type="PhylomeDB" id="B4HVP8"/>
<protein>
    <submittedName>
        <fullName evidence="2">GM14386</fullName>
    </submittedName>
</protein>
<evidence type="ECO:0000313" key="2">
    <source>
        <dbReference type="EMBL" id="EDW50013.1"/>
    </source>
</evidence>
<dbReference type="SUPFAM" id="SSF46938">
    <property type="entry name" value="CRAL/TRIO N-terminal domain"/>
    <property type="match status" value="1"/>
</dbReference>
<gene>
    <name evidence="2" type="primary">Dsec\GM14386</name>
    <name evidence="2" type="ORF">Dsec_GM14386</name>
</gene>
<dbReference type="Gene3D" id="3.40.525.10">
    <property type="entry name" value="CRAL-TRIO lipid binding domain"/>
    <property type="match status" value="1"/>
</dbReference>
<dbReference type="CDD" id="cd00170">
    <property type="entry name" value="SEC14"/>
    <property type="match status" value="1"/>
</dbReference>
<dbReference type="OMA" id="IRMATYD"/>
<evidence type="ECO:0000313" key="3">
    <source>
        <dbReference type="Proteomes" id="UP000001292"/>
    </source>
</evidence>
<sequence>MPAIRPLSPELQKTAVEKLNEVPSKLDDDIAALRDWIKQQPHLKARTDDQFLVNFLRGCKFSLERTKSKIDRFYTLRSKYPEFYLGHNVDVDKALEIFRLGTIVILPRPLNDNGPRLALLRLACYDPSKYTFQEVNRAAGLMQQIMLDEDDVAIMTPSFAKKMTVFQEEALPLRPQGIHFINTPNGFDTIFNMIKPMMSKKQQGRLYVHGSKWEALYNQIPKQYLPVEYGGENGSIPDLLQHWEQRILAYRNYWEEEKNYGTDESLRVGQPVDFESLFGLQGSFRQLNVD</sequence>
<keyword evidence="3" id="KW-1185">Reference proteome</keyword>
<dbReference type="InterPro" id="IPR036865">
    <property type="entry name" value="CRAL-TRIO_dom_sf"/>
</dbReference>
<dbReference type="Pfam" id="PF00650">
    <property type="entry name" value="CRAL_TRIO"/>
    <property type="match status" value="1"/>
</dbReference>
<dbReference type="GO" id="GO:0016020">
    <property type="term" value="C:membrane"/>
    <property type="evidence" value="ECO:0007669"/>
    <property type="project" value="TreeGrafter"/>
</dbReference>
<dbReference type="SUPFAM" id="SSF52087">
    <property type="entry name" value="CRAL/TRIO domain"/>
    <property type="match status" value="1"/>
</dbReference>
<evidence type="ECO:0000259" key="1">
    <source>
        <dbReference type="PROSITE" id="PS50191"/>
    </source>
</evidence>
<feature type="domain" description="CRAL-TRIO" evidence="1">
    <location>
        <begin position="72"/>
        <end position="237"/>
    </location>
</feature>
<dbReference type="InterPro" id="IPR011074">
    <property type="entry name" value="CRAL/TRIO_N_dom"/>
</dbReference>
<dbReference type="GO" id="GO:1902936">
    <property type="term" value="F:phosphatidylinositol bisphosphate binding"/>
    <property type="evidence" value="ECO:0007669"/>
    <property type="project" value="TreeGrafter"/>
</dbReference>
<dbReference type="PANTHER" id="PTHR10174">
    <property type="entry name" value="ALPHA-TOCOPHEROL TRANSFER PROTEIN-RELATED"/>
    <property type="match status" value="1"/>
</dbReference>
<dbReference type="HOGENOM" id="CLU_046597_3_1_1"/>
<dbReference type="PROSITE" id="PS50191">
    <property type="entry name" value="CRAL_TRIO"/>
    <property type="match status" value="1"/>
</dbReference>
<dbReference type="InterPro" id="IPR036273">
    <property type="entry name" value="CRAL/TRIO_N_dom_sf"/>
</dbReference>
<dbReference type="InterPro" id="IPR001251">
    <property type="entry name" value="CRAL-TRIO_dom"/>
</dbReference>
<organism evidence="3">
    <name type="scientific">Drosophila sechellia</name>
    <name type="common">Fruit fly</name>
    <dbReference type="NCBI Taxonomy" id="7238"/>
    <lineage>
        <taxon>Eukaryota</taxon>
        <taxon>Metazoa</taxon>
        <taxon>Ecdysozoa</taxon>
        <taxon>Arthropoda</taxon>
        <taxon>Hexapoda</taxon>
        <taxon>Insecta</taxon>
        <taxon>Pterygota</taxon>
        <taxon>Neoptera</taxon>
        <taxon>Endopterygota</taxon>
        <taxon>Diptera</taxon>
        <taxon>Brachycera</taxon>
        <taxon>Muscomorpha</taxon>
        <taxon>Ephydroidea</taxon>
        <taxon>Drosophilidae</taxon>
        <taxon>Drosophila</taxon>
        <taxon>Sophophora</taxon>
    </lineage>
</organism>